<evidence type="ECO:0000313" key="2">
    <source>
        <dbReference type="EMBL" id="UTH14113.1"/>
    </source>
</evidence>
<dbReference type="CDD" id="cd06587">
    <property type="entry name" value="VOC"/>
    <property type="match status" value="1"/>
</dbReference>
<dbReference type="Gene3D" id="3.10.180.10">
    <property type="entry name" value="2,3-Dihydroxybiphenyl 1,2-Dioxygenase, domain 1"/>
    <property type="match status" value="1"/>
</dbReference>
<dbReference type="RefSeq" id="WP_254250174.1">
    <property type="nucleotide sequence ID" value="NZ_CP073809.1"/>
</dbReference>
<dbReference type="SUPFAM" id="SSF54593">
    <property type="entry name" value="Glyoxalase/Bleomycin resistance protein/Dihydroxybiphenyl dioxygenase"/>
    <property type="match status" value="1"/>
</dbReference>
<accession>A0A9Q9F1I9</accession>
<dbReference type="EMBL" id="CP073809">
    <property type="protein sequence ID" value="UTH14113.1"/>
    <property type="molecule type" value="Genomic_DNA"/>
</dbReference>
<protein>
    <submittedName>
        <fullName evidence="2">VOC family protein</fullName>
    </submittedName>
</protein>
<evidence type="ECO:0000259" key="1">
    <source>
        <dbReference type="Pfam" id="PF00903"/>
    </source>
</evidence>
<sequence>MNLGNFSLSLEVKDINASLEFYKKLGFKQIMGDLSQKWCVVKNGECTIGLFQGMFDSHILTFNPKWDTDFQENQDAPDIREIEAKLRADGIEPVKSFEYESTGPAHFVIEDPDGHTIMFEQYL</sequence>
<feature type="domain" description="Glyoxalase/fosfomycin resistance/dioxygenase" evidence="1">
    <location>
        <begin position="10"/>
        <end position="119"/>
    </location>
</feature>
<dbReference type="Pfam" id="PF00903">
    <property type="entry name" value="Glyoxalase"/>
    <property type="match status" value="1"/>
</dbReference>
<proteinExistence type="predicted"/>
<reference evidence="2" key="1">
    <citation type="submission" date="2021-04" db="EMBL/GenBank/DDBJ databases">
        <title>Complete Genome Sequences of Macrococcus spp. from dog and cattle.</title>
        <authorList>
            <person name="Schwendener S."/>
            <person name="Perreten V."/>
        </authorList>
    </citation>
    <scope>NUCLEOTIDE SEQUENCE</scope>
    <source>
        <strain evidence="2">Epi0143-OL</strain>
    </source>
</reference>
<dbReference type="InterPro" id="IPR029068">
    <property type="entry name" value="Glyas_Bleomycin-R_OHBP_Dase"/>
</dbReference>
<dbReference type="PANTHER" id="PTHR36503:SF1">
    <property type="entry name" value="BLR2520 PROTEIN"/>
    <property type="match status" value="1"/>
</dbReference>
<evidence type="ECO:0000313" key="3">
    <source>
        <dbReference type="Proteomes" id="UP001057381"/>
    </source>
</evidence>
<dbReference type="KEGG" id="mequ:KFV11_01705"/>
<name>A0A9Q9F1I9_9STAP</name>
<dbReference type="AlphaFoldDB" id="A0A9Q9F1I9"/>
<dbReference type="Proteomes" id="UP001057381">
    <property type="component" value="Chromosome"/>
</dbReference>
<gene>
    <name evidence="2" type="ORF">KFV11_01705</name>
</gene>
<dbReference type="InterPro" id="IPR004360">
    <property type="entry name" value="Glyas_Fos-R_dOase_dom"/>
</dbReference>
<dbReference type="PANTHER" id="PTHR36503">
    <property type="entry name" value="BLR2520 PROTEIN"/>
    <property type="match status" value="1"/>
</dbReference>
<organism evidence="2 3">
    <name type="scientific">Macrococcus equipercicus</name>
    <dbReference type="NCBI Taxonomy" id="69967"/>
    <lineage>
        <taxon>Bacteria</taxon>
        <taxon>Bacillati</taxon>
        <taxon>Bacillota</taxon>
        <taxon>Bacilli</taxon>
        <taxon>Bacillales</taxon>
        <taxon>Staphylococcaceae</taxon>
        <taxon>Macrococcus</taxon>
    </lineage>
</organism>